<evidence type="ECO:0000313" key="2">
    <source>
        <dbReference type="EMBL" id="SDM36696.1"/>
    </source>
</evidence>
<gene>
    <name evidence="2" type="ORF">SAMN05444921_107130</name>
</gene>
<name>A0A1G9SMJ8_9ACTN</name>
<dbReference type="STRING" id="1196353.SAMN05444921_107130"/>
<dbReference type="GeneID" id="40829868"/>
<dbReference type="Proteomes" id="UP000199063">
    <property type="component" value="Unassembled WGS sequence"/>
</dbReference>
<reference evidence="3" key="1">
    <citation type="submission" date="2016-10" db="EMBL/GenBank/DDBJ databases">
        <authorList>
            <person name="Varghese N."/>
            <person name="Submissions S."/>
        </authorList>
    </citation>
    <scope>NUCLEOTIDE SEQUENCE [LARGE SCALE GENOMIC DNA]</scope>
    <source>
        <strain evidence="3">CGMCC 4.7042</strain>
    </source>
</reference>
<evidence type="ECO:0000259" key="1">
    <source>
        <dbReference type="Pfam" id="PF12697"/>
    </source>
</evidence>
<dbReference type="RefSeq" id="WP_244291940.1">
    <property type="nucleotide sequence ID" value="NZ_FNHI01000007.1"/>
</dbReference>
<dbReference type="SUPFAM" id="SSF53474">
    <property type="entry name" value="alpha/beta-Hydrolases"/>
    <property type="match status" value="1"/>
</dbReference>
<proteinExistence type="predicted"/>
<dbReference type="Pfam" id="PF12697">
    <property type="entry name" value="Abhydrolase_6"/>
    <property type="match status" value="1"/>
</dbReference>
<dbReference type="GO" id="GO:0003824">
    <property type="term" value="F:catalytic activity"/>
    <property type="evidence" value="ECO:0007669"/>
    <property type="project" value="UniProtKB-ARBA"/>
</dbReference>
<feature type="domain" description="AB hydrolase-1" evidence="1">
    <location>
        <begin position="37"/>
        <end position="261"/>
    </location>
</feature>
<keyword evidence="3" id="KW-1185">Reference proteome</keyword>
<dbReference type="InterPro" id="IPR000073">
    <property type="entry name" value="AB_hydrolase_1"/>
</dbReference>
<protein>
    <submittedName>
        <fullName evidence="2">Prepilin-type processing-associated H-X9-DG domain-containing protein</fullName>
    </submittedName>
</protein>
<dbReference type="Gene3D" id="3.40.50.1820">
    <property type="entry name" value="alpha/beta hydrolase"/>
    <property type="match status" value="1"/>
</dbReference>
<evidence type="ECO:0000313" key="3">
    <source>
        <dbReference type="Proteomes" id="UP000199063"/>
    </source>
</evidence>
<accession>A0A1G9SMJ8</accession>
<dbReference type="AlphaFoldDB" id="A0A1G9SMJ8"/>
<organism evidence="2 3">
    <name type="scientific">Streptomyces wuyuanensis</name>
    <dbReference type="NCBI Taxonomy" id="1196353"/>
    <lineage>
        <taxon>Bacteria</taxon>
        <taxon>Bacillati</taxon>
        <taxon>Actinomycetota</taxon>
        <taxon>Actinomycetes</taxon>
        <taxon>Kitasatosporales</taxon>
        <taxon>Streptomycetaceae</taxon>
        <taxon>Streptomyces</taxon>
    </lineage>
</organism>
<dbReference type="InterPro" id="IPR029058">
    <property type="entry name" value="AB_hydrolase_fold"/>
</dbReference>
<sequence>MSRPLNSRGVRRITLDADGLPLSALLAVPVGTPRATVVALHGGGMNAGYFDGQADPGLSLLTLGARLGYTVLALDRPGYGASAERLPEGQTLAEQAASLSAALNGFTSVHPFGAGLFLLAHSYGGKLALTAAARAVHDLLLGLDISGCGHRYDVAPEELPDEGAHGSRRLNWGPLSLYPPETFTAAASVVARMPARERAEAARWPEEFPAVAADVRVPVRLTFAEFEAWWRHDEESVSELTAQLGAARIVVDRLPGAGHNISLGWAARAYHLRALGFLEECLQSAGAGPDASGAPPEPHAAAV</sequence>
<dbReference type="EMBL" id="FNHI01000007">
    <property type="protein sequence ID" value="SDM36696.1"/>
    <property type="molecule type" value="Genomic_DNA"/>
</dbReference>